<keyword evidence="5" id="KW-1185">Reference proteome</keyword>
<evidence type="ECO:0000313" key="5">
    <source>
        <dbReference type="Proteomes" id="UP000789508"/>
    </source>
</evidence>
<dbReference type="AlphaFoldDB" id="A0A9N8YUC1"/>
<dbReference type="EMBL" id="CAJVPS010000133">
    <property type="protein sequence ID" value="CAG8456347.1"/>
    <property type="molecule type" value="Genomic_DNA"/>
</dbReference>
<dbReference type="Pfam" id="PF05648">
    <property type="entry name" value="PEX11"/>
    <property type="match status" value="1"/>
</dbReference>
<evidence type="ECO:0000256" key="3">
    <source>
        <dbReference type="ARBA" id="ARBA00046271"/>
    </source>
</evidence>
<evidence type="ECO:0000256" key="1">
    <source>
        <dbReference type="ARBA" id="ARBA00023136"/>
    </source>
</evidence>
<comment type="subcellular location">
    <subcellularLocation>
        <location evidence="3">Peroxisome membrane</location>
    </subcellularLocation>
</comment>
<keyword evidence="1" id="KW-0472">Membrane</keyword>
<protein>
    <submittedName>
        <fullName evidence="4">4865_t:CDS:1</fullName>
    </submittedName>
</protein>
<accession>A0A9N8YUC1</accession>
<dbReference type="GO" id="GO:0005778">
    <property type="term" value="C:peroxisomal membrane"/>
    <property type="evidence" value="ECO:0007669"/>
    <property type="project" value="UniProtKB-SubCell"/>
</dbReference>
<reference evidence="4" key="1">
    <citation type="submission" date="2021-06" db="EMBL/GenBank/DDBJ databases">
        <authorList>
            <person name="Kallberg Y."/>
            <person name="Tangrot J."/>
            <person name="Rosling A."/>
        </authorList>
    </citation>
    <scope>NUCLEOTIDE SEQUENCE</scope>
    <source>
        <strain evidence="4">FL130A</strain>
    </source>
</reference>
<name>A0A9N8YUC1_9GLOM</name>
<proteinExistence type="predicted"/>
<dbReference type="InterPro" id="IPR008733">
    <property type="entry name" value="PEX11"/>
</dbReference>
<organism evidence="4 5">
    <name type="scientific">Ambispora leptoticha</name>
    <dbReference type="NCBI Taxonomy" id="144679"/>
    <lineage>
        <taxon>Eukaryota</taxon>
        <taxon>Fungi</taxon>
        <taxon>Fungi incertae sedis</taxon>
        <taxon>Mucoromycota</taxon>
        <taxon>Glomeromycotina</taxon>
        <taxon>Glomeromycetes</taxon>
        <taxon>Archaeosporales</taxon>
        <taxon>Ambisporaceae</taxon>
        <taxon>Ambispora</taxon>
    </lineage>
</organism>
<evidence type="ECO:0000313" key="4">
    <source>
        <dbReference type="EMBL" id="CAG8456347.1"/>
    </source>
</evidence>
<gene>
    <name evidence="4" type="ORF">ALEPTO_LOCUS1300</name>
</gene>
<evidence type="ECO:0000256" key="2">
    <source>
        <dbReference type="ARBA" id="ARBA00023140"/>
    </source>
</evidence>
<comment type="caution">
    <text evidence="4">The sequence shown here is derived from an EMBL/GenBank/DDBJ whole genome shotgun (WGS) entry which is preliminary data.</text>
</comment>
<dbReference type="OrthoDB" id="422362at2759"/>
<keyword evidence="2" id="KW-0576">Peroxisome</keyword>
<sequence>MIHTLHNRDEVLDILHRLEITDDNAVFSKFKHLHGLLVLKAYLVEWRQDDEIVLKLHLSGVYKFQQIKKINQNAARFWLFGIVCSIFNSLYKIRQLGLAPRLRKAKIAETLDDTATEAKGTEC</sequence>
<dbReference type="Proteomes" id="UP000789508">
    <property type="component" value="Unassembled WGS sequence"/>
</dbReference>
<dbReference type="GO" id="GO:0016559">
    <property type="term" value="P:peroxisome fission"/>
    <property type="evidence" value="ECO:0007669"/>
    <property type="project" value="InterPro"/>
</dbReference>